<dbReference type="FunCoup" id="A0A067RHB7">
    <property type="interactions" value="2"/>
</dbReference>
<dbReference type="SUPFAM" id="SSF53850">
    <property type="entry name" value="Periplasmic binding protein-like II"/>
    <property type="match status" value="2"/>
</dbReference>
<name>A0A067RHB7_ZOONE</name>
<feature type="domain" description="Transferrin-like" evidence="7">
    <location>
        <begin position="93"/>
        <end position="419"/>
    </location>
</feature>
<evidence type="ECO:0000259" key="7">
    <source>
        <dbReference type="PROSITE" id="PS51408"/>
    </source>
</evidence>
<feature type="domain" description="Transferrin-like" evidence="7">
    <location>
        <begin position="432"/>
        <end position="752"/>
    </location>
</feature>
<dbReference type="PANTHER" id="PTHR11485">
    <property type="entry name" value="TRANSFERRIN"/>
    <property type="match status" value="1"/>
</dbReference>
<dbReference type="CDD" id="cd13529">
    <property type="entry name" value="PBP2_transferrin"/>
    <property type="match status" value="2"/>
</dbReference>
<dbReference type="eggNOG" id="ENOG502QW7D">
    <property type="taxonomic scope" value="Eukaryota"/>
</dbReference>
<protein>
    <submittedName>
        <fullName evidence="8">Transferrin</fullName>
    </submittedName>
</protein>
<dbReference type="InterPro" id="IPR016357">
    <property type="entry name" value="Transferrin"/>
</dbReference>
<evidence type="ECO:0000256" key="5">
    <source>
        <dbReference type="PIRSR" id="PIRSR002549-4"/>
    </source>
</evidence>
<dbReference type="PRINTS" id="PR00422">
    <property type="entry name" value="TRANSFERRIN"/>
</dbReference>
<feature type="disulfide bond" evidence="5">
    <location>
        <begin position="539"/>
        <end position="611"/>
    </location>
</feature>
<evidence type="ECO:0000256" key="4">
    <source>
        <dbReference type="PIRSR" id="PIRSR002549-3"/>
    </source>
</evidence>
<feature type="disulfide bond" evidence="5">
    <location>
        <begin position="96"/>
        <end position="130"/>
    </location>
</feature>
<keyword evidence="4" id="KW-0479">Metal-binding</keyword>
<keyword evidence="4" id="KW-0408">Iron</keyword>
<feature type="disulfide bond" evidence="5">
    <location>
        <begin position="248"/>
        <end position="274"/>
    </location>
</feature>
<dbReference type="Pfam" id="PF00405">
    <property type="entry name" value="Transferrin"/>
    <property type="match status" value="2"/>
</dbReference>
<keyword evidence="1" id="KW-0677">Repeat</keyword>
<feature type="disulfide bond" evidence="5">
    <location>
        <begin position="652"/>
        <end position="660"/>
    </location>
</feature>
<dbReference type="SMART" id="SM00094">
    <property type="entry name" value="TR_FER"/>
    <property type="match status" value="2"/>
</dbReference>
<feature type="disulfide bond" evidence="5">
    <location>
        <begin position="565"/>
        <end position="752"/>
    </location>
</feature>
<sequence length="776" mass="87338">MFMCMKEKRTRQRPWYLCRHGRKCKQTNHNKVTKPVKLGGDSVISADNAQQTSKLLVLQSMAISDYSVWRCFLMVLFVFLVFYMNVCEALQKYRVCVTEKSNRKYNKYCPLLEMYGSKSTCVLGNSRIDCLRKVLQGRADFGLFLAEDIIVASSYKNPHVLVTDEIRMLDTPFEYEVYAVVRKSSNITRKSQLQGKKFCHSGYGYEPQWSKITSEYFEAQVVTPVCDADLTAVENSLKSSSQFFKAACKAGPWVPDLKLDTKLKQTYSNLCKLCGNPSECSVFDKYWGAVGTLYCLTDGAGDVAWARLPDIENHFGINGEEPAQAPAEEYSFLCQDDRLAPLDNPENCAWLSRPWAAVIARREVAEGVREILPFLKNAKYLSWQWALEELLEIHTQTIEPLDSMMVPEDYLQNAHGFLSANNLAHCEPSGKVRICTKSSAEMNKCDLLKRVAKIYGIEPQLECLEGLNAELCMKAVQSDTADVITTQPDDLFVGYREFGLKPLLYEYTKNLTSIHKVAAVVHTNSPIKHIDDLKGKRACFSVYNGVGWNSILSVLRNKTLVSSTCSGSTALGEFFSESCAPGVNKSRSFPSNLQALCEKDFYSGEAGAFRCLAAGKGEVAFIKLSTIKEYTDGANNEPWTVGLKSNSFRALCLDDQTGECYLSWATPGQVLIRANTTDLKKKEISVALMGLGNLFGKYHKGRMEEFQMFAPFDNENNVLFQDVTYHFEEYSLLQEGKEMDHNYERMVELPQCSSAHTLGFSSMSLLAFLLLRLISV</sequence>
<keyword evidence="2 5" id="KW-1015">Disulfide bond</keyword>
<dbReference type="PROSITE" id="PS51408">
    <property type="entry name" value="TRANSFERRIN_LIKE_4"/>
    <property type="match status" value="2"/>
</dbReference>
<feature type="transmembrane region" description="Helical" evidence="6">
    <location>
        <begin position="68"/>
        <end position="86"/>
    </location>
</feature>
<gene>
    <name evidence="8" type="ORF">L798_05758</name>
</gene>
<dbReference type="GO" id="GO:0005886">
    <property type="term" value="C:plasma membrane"/>
    <property type="evidence" value="ECO:0007669"/>
    <property type="project" value="TreeGrafter"/>
</dbReference>
<dbReference type="InterPro" id="IPR001156">
    <property type="entry name" value="Transferrin-like_dom"/>
</dbReference>
<evidence type="ECO:0000313" key="9">
    <source>
        <dbReference type="Proteomes" id="UP000027135"/>
    </source>
</evidence>
<dbReference type="EMBL" id="KK852636">
    <property type="protein sequence ID" value="KDR19727.1"/>
    <property type="molecule type" value="Genomic_DNA"/>
</dbReference>
<evidence type="ECO:0000313" key="8">
    <source>
        <dbReference type="EMBL" id="KDR19727.1"/>
    </source>
</evidence>
<keyword evidence="6" id="KW-0812">Transmembrane</keyword>
<organism evidence="8 9">
    <name type="scientific">Zootermopsis nevadensis</name>
    <name type="common">Dampwood termite</name>
    <dbReference type="NCBI Taxonomy" id="136037"/>
    <lineage>
        <taxon>Eukaryota</taxon>
        <taxon>Metazoa</taxon>
        <taxon>Ecdysozoa</taxon>
        <taxon>Arthropoda</taxon>
        <taxon>Hexapoda</taxon>
        <taxon>Insecta</taxon>
        <taxon>Pterygota</taxon>
        <taxon>Neoptera</taxon>
        <taxon>Polyneoptera</taxon>
        <taxon>Dictyoptera</taxon>
        <taxon>Blattodea</taxon>
        <taxon>Blattoidea</taxon>
        <taxon>Termitoidae</taxon>
        <taxon>Termopsidae</taxon>
        <taxon>Zootermopsis</taxon>
    </lineage>
</organism>
<dbReference type="GO" id="GO:0046872">
    <property type="term" value="F:metal ion binding"/>
    <property type="evidence" value="ECO:0007669"/>
    <property type="project" value="UniProtKB-KW"/>
</dbReference>
<feature type="disulfide bond" evidence="5">
    <location>
        <begin position="199"/>
        <end position="295"/>
    </location>
</feature>
<feature type="disulfide bond" evidence="5">
    <location>
        <begin position="271"/>
        <end position="280"/>
    </location>
</feature>
<feature type="disulfide bond" evidence="5">
    <location>
        <begin position="435"/>
        <end position="472"/>
    </location>
</feature>
<dbReference type="GO" id="GO:0006826">
    <property type="term" value="P:iron ion transport"/>
    <property type="evidence" value="ECO:0007669"/>
    <property type="project" value="TreeGrafter"/>
</dbReference>
<evidence type="ECO:0000256" key="3">
    <source>
        <dbReference type="PIRSR" id="PIRSR002549-2"/>
    </source>
</evidence>
<dbReference type="GO" id="GO:0005615">
    <property type="term" value="C:extracellular space"/>
    <property type="evidence" value="ECO:0007669"/>
    <property type="project" value="InterPro"/>
</dbReference>
<keyword evidence="6" id="KW-1133">Transmembrane helix</keyword>
<dbReference type="GO" id="GO:0005769">
    <property type="term" value="C:early endosome"/>
    <property type="evidence" value="ECO:0007669"/>
    <property type="project" value="TreeGrafter"/>
</dbReference>
<dbReference type="OrthoDB" id="8170333at2759"/>
<dbReference type="AlphaFoldDB" id="A0A067RHB7"/>
<feature type="binding site" evidence="3">
    <location>
        <position position="547"/>
    </location>
    <ligand>
        <name>hydrogencarbonate</name>
        <dbReference type="ChEBI" id="CHEBI:17544"/>
        <label>1</label>
    </ligand>
</feature>
<keyword evidence="9" id="KW-1185">Reference proteome</keyword>
<dbReference type="InParanoid" id="A0A067RHB7"/>
<feature type="disulfide bond" evidence="5">
    <location>
        <begin position="334"/>
        <end position="348"/>
    </location>
</feature>
<evidence type="ECO:0000256" key="2">
    <source>
        <dbReference type="ARBA" id="ARBA00023157"/>
    </source>
</evidence>
<dbReference type="OMA" id="QHIKCSW"/>
<dbReference type="PIRSF" id="PIRSF002549">
    <property type="entry name" value="Transferrin"/>
    <property type="match status" value="1"/>
</dbReference>
<proteinExistence type="predicted"/>
<reference evidence="8 9" key="1">
    <citation type="journal article" date="2014" name="Nat. Commun.">
        <title>Molecular traces of alternative social organization in a termite genome.</title>
        <authorList>
            <person name="Terrapon N."/>
            <person name="Li C."/>
            <person name="Robertson H.M."/>
            <person name="Ji L."/>
            <person name="Meng X."/>
            <person name="Booth W."/>
            <person name="Chen Z."/>
            <person name="Childers C.P."/>
            <person name="Glastad K.M."/>
            <person name="Gokhale K."/>
            <person name="Gowin J."/>
            <person name="Gronenberg W."/>
            <person name="Hermansen R.A."/>
            <person name="Hu H."/>
            <person name="Hunt B.G."/>
            <person name="Huylmans A.K."/>
            <person name="Khalil S.M."/>
            <person name="Mitchell R.D."/>
            <person name="Munoz-Torres M.C."/>
            <person name="Mustard J.A."/>
            <person name="Pan H."/>
            <person name="Reese J.T."/>
            <person name="Scharf M.E."/>
            <person name="Sun F."/>
            <person name="Vogel H."/>
            <person name="Xiao J."/>
            <person name="Yang W."/>
            <person name="Yang Z."/>
            <person name="Yang Z."/>
            <person name="Zhou J."/>
            <person name="Zhu J."/>
            <person name="Brent C.S."/>
            <person name="Elsik C.G."/>
            <person name="Goodisman M.A."/>
            <person name="Liberles D.A."/>
            <person name="Roe R.M."/>
            <person name="Vargo E.L."/>
            <person name="Vilcinskas A."/>
            <person name="Wang J."/>
            <person name="Bornberg-Bauer E."/>
            <person name="Korb J."/>
            <person name="Zhang G."/>
            <person name="Liebig J."/>
        </authorList>
    </citation>
    <scope>NUCLEOTIDE SEQUENCE [LARGE SCALE GENOMIC DNA]</scope>
    <source>
        <tissue evidence="8">Whole organism</tissue>
    </source>
</reference>
<feature type="disulfide bond" evidence="5">
    <location>
        <begin position="445"/>
        <end position="463"/>
    </location>
</feature>
<accession>A0A067RHB7</accession>
<dbReference type="Proteomes" id="UP000027135">
    <property type="component" value="Unassembled WGS sequence"/>
</dbReference>
<evidence type="ECO:0000256" key="1">
    <source>
        <dbReference type="ARBA" id="ARBA00022737"/>
    </source>
</evidence>
<dbReference type="GO" id="GO:0055037">
    <property type="term" value="C:recycling endosome"/>
    <property type="evidence" value="ECO:0007669"/>
    <property type="project" value="TreeGrafter"/>
</dbReference>
<dbReference type="STRING" id="136037.A0A067RHB7"/>
<dbReference type="PANTHER" id="PTHR11485:SF54">
    <property type="entry name" value="TRANSFERRIN"/>
    <property type="match status" value="1"/>
</dbReference>
<feature type="binding site" evidence="4">
    <location>
        <position position="175"/>
    </location>
    <ligand>
        <name>Fe(3+)</name>
        <dbReference type="ChEBI" id="CHEBI:29034"/>
        <label>1</label>
    </ligand>
</feature>
<dbReference type="Gene3D" id="3.40.190.10">
    <property type="entry name" value="Periplasmic binding protein-like II"/>
    <property type="match status" value="3"/>
</dbReference>
<keyword evidence="6" id="KW-0472">Membrane</keyword>
<evidence type="ECO:0000256" key="6">
    <source>
        <dbReference type="SAM" id="Phobius"/>
    </source>
</evidence>